<evidence type="ECO:0000256" key="4">
    <source>
        <dbReference type="ARBA" id="ARBA00022989"/>
    </source>
</evidence>
<comment type="subcellular location">
    <subcellularLocation>
        <location evidence="1">Membrane</location>
        <topology evidence="1">Multi-pass membrane protein</topology>
    </subcellularLocation>
</comment>
<dbReference type="Proteomes" id="UP001497497">
    <property type="component" value="Unassembled WGS sequence"/>
</dbReference>
<keyword evidence="5" id="KW-0472">Membrane</keyword>
<evidence type="ECO:0000256" key="5">
    <source>
        <dbReference type="ARBA" id="ARBA00023136"/>
    </source>
</evidence>
<dbReference type="Pfam" id="PF00801">
    <property type="entry name" value="PKD"/>
    <property type="match status" value="2"/>
</dbReference>
<dbReference type="EMBL" id="CAXITT010000569">
    <property type="protein sequence ID" value="CAL1543662.1"/>
    <property type="molecule type" value="Genomic_DNA"/>
</dbReference>
<accession>A0AAV2IFL4</accession>
<sequence length="594" mass="64705">MKVMASNKNLPHSANASVDINLLEGVDIAIIQGPLFVPSGEVIVFTLANHTGSNLSYFWNITDGTPDSFHPNLTHSFTNPGTYDISVVIFNIVSDKSNTTTVIVQNKIIGLTMTVQDSAVNTAVPFTLSLSAGTNYTCQLDYNDGTPVLITDNTSMPVGAPLRVTHTYSSTGVYSVIILCENQVSKENATFDLYIQEPITNLELVREGAPTNEQFAIGWTVDSGTEINFTVTFIGQPLSLNPAKTSTYSWESLTLPGKSAAGYPLQITANNRISSANITTTFIIMDKIVNPSLTVDLTNVTTDDLVTFSVNVQKGSDVSVVIQFQDGSPNYSWYTDPPGATWPGPLNLTHYFINGCVCNVKAIISNKAGSFERYVDVLVKVGFSTISWSLPDEAFYLYNPPAYVEFMFTSTTNSTPTNPTVTVDWGDGLQPKTENFVRFGSPGYSHQFDDTLDYIITVTMSNVLGSRTFKHKAIVVEKLVEPLIDLEFPSAPLGEPFNLTFKLFRGDQDNYTTLHWDLGDGSAVRITDRHGEGKYAGDNETVTYTTKRIVTVNVTATAPLNQTVSASRSFDVIDPVLDSYVTVTATPSVPLGSK</sequence>
<dbReference type="Gene3D" id="2.60.40.10">
    <property type="entry name" value="Immunoglobulins"/>
    <property type="match status" value="4"/>
</dbReference>
<organism evidence="7 8">
    <name type="scientific">Lymnaea stagnalis</name>
    <name type="common">Great pond snail</name>
    <name type="synonym">Helix stagnalis</name>
    <dbReference type="NCBI Taxonomy" id="6523"/>
    <lineage>
        <taxon>Eukaryota</taxon>
        <taxon>Metazoa</taxon>
        <taxon>Spiralia</taxon>
        <taxon>Lophotrochozoa</taxon>
        <taxon>Mollusca</taxon>
        <taxon>Gastropoda</taxon>
        <taxon>Heterobranchia</taxon>
        <taxon>Euthyneura</taxon>
        <taxon>Panpulmonata</taxon>
        <taxon>Hygrophila</taxon>
        <taxon>Lymnaeoidea</taxon>
        <taxon>Lymnaeidae</taxon>
        <taxon>Lymnaea</taxon>
    </lineage>
</organism>
<evidence type="ECO:0000256" key="1">
    <source>
        <dbReference type="ARBA" id="ARBA00004141"/>
    </source>
</evidence>
<dbReference type="SUPFAM" id="SSF49299">
    <property type="entry name" value="PKD domain"/>
    <property type="match status" value="5"/>
</dbReference>
<gene>
    <name evidence="7" type="ORF">GSLYS_00017196001</name>
</gene>
<protein>
    <recommendedName>
        <fullName evidence="6">PKD domain-containing protein</fullName>
    </recommendedName>
</protein>
<dbReference type="SMART" id="SM00089">
    <property type="entry name" value="PKD"/>
    <property type="match status" value="4"/>
</dbReference>
<feature type="domain" description="PKD" evidence="6">
    <location>
        <begin position="131"/>
        <end position="202"/>
    </location>
</feature>
<comment type="caution">
    <text evidence="7">The sequence shown here is derived from an EMBL/GenBank/DDBJ whole genome shotgun (WGS) entry which is preliminary data.</text>
</comment>
<keyword evidence="8" id="KW-1185">Reference proteome</keyword>
<feature type="domain" description="PKD" evidence="6">
    <location>
        <begin position="51"/>
        <end position="105"/>
    </location>
</feature>
<dbReference type="PANTHER" id="PTHR46730">
    <property type="entry name" value="POLYCYSTIN-1"/>
    <property type="match status" value="1"/>
</dbReference>
<evidence type="ECO:0000313" key="8">
    <source>
        <dbReference type="Proteomes" id="UP001497497"/>
    </source>
</evidence>
<dbReference type="InterPro" id="IPR013783">
    <property type="entry name" value="Ig-like_fold"/>
</dbReference>
<dbReference type="PROSITE" id="PS50093">
    <property type="entry name" value="PKD"/>
    <property type="match status" value="3"/>
</dbReference>
<dbReference type="GO" id="GO:0005261">
    <property type="term" value="F:monoatomic cation channel activity"/>
    <property type="evidence" value="ECO:0007669"/>
    <property type="project" value="TreeGrafter"/>
</dbReference>
<dbReference type="InterPro" id="IPR000601">
    <property type="entry name" value="PKD_dom"/>
</dbReference>
<dbReference type="GO" id="GO:0005886">
    <property type="term" value="C:plasma membrane"/>
    <property type="evidence" value="ECO:0007669"/>
    <property type="project" value="TreeGrafter"/>
</dbReference>
<dbReference type="GO" id="GO:0006816">
    <property type="term" value="P:calcium ion transport"/>
    <property type="evidence" value="ECO:0007669"/>
    <property type="project" value="TreeGrafter"/>
</dbReference>
<keyword evidence="3" id="KW-0677">Repeat</keyword>
<dbReference type="PANTHER" id="PTHR46730:SF4">
    <property type="entry name" value="POLYCYSTIC KIDNEY DISEASE PROTEIN 1-LIKE 1"/>
    <property type="match status" value="1"/>
</dbReference>
<evidence type="ECO:0000256" key="2">
    <source>
        <dbReference type="ARBA" id="ARBA00022692"/>
    </source>
</evidence>
<proteinExistence type="predicted"/>
<keyword evidence="4" id="KW-1133">Transmembrane helix</keyword>
<keyword evidence="2" id="KW-0812">Transmembrane</keyword>
<name>A0AAV2IFL4_LYMST</name>
<feature type="domain" description="PKD" evidence="6">
    <location>
        <begin position="506"/>
        <end position="572"/>
    </location>
</feature>
<evidence type="ECO:0000256" key="3">
    <source>
        <dbReference type="ARBA" id="ARBA00022737"/>
    </source>
</evidence>
<dbReference type="InterPro" id="IPR035986">
    <property type="entry name" value="PKD_dom_sf"/>
</dbReference>
<dbReference type="CDD" id="cd00146">
    <property type="entry name" value="PKD"/>
    <property type="match status" value="1"/>
</dbReference>
<reference evidence="7 8" key="1">
    <citation type="submission" date="2024-04" db="EMBL/GenBank/DDBJ databases">
        <authorList>
            <consortium name="Genoscope - CEA"/>
            <person name="William W."/>
        </authorList>
    </citation>
    <scope>NUCLEOTIDE SEQUENCE [LARGE SCALE GENOMIC DNA]</scope>
</reference>
<evidence type="ECO:0000313" key="7">
    <source>
        <dbReference type="EMBL" id="CAL1543662.1"/>
    </source>
</evidence>
<dbReference type="AlphaFoldDB" id="A0AAV2IFL4"/>
<dbReference type="InterPro" id="IPR022409">
    <property type="entry name" value="PKD/Chitinase_dom"/>
</dbReference>
<evidence type="ECO:0000259" key="6">
    <source>
        <dbReference type="PROSITE" id="PS50093"/>
    </source>
</evidence>